<feature type="transmembrane region" description="Helical" evidence="8">
    <location>
        <begin position="38"/>
        <end position="58"/>
    </location>
</feature>
<dbReference type="InterPro" id="IPR004761">
    <property type="entry name" value="Spore_GerAB"/>
</dbReference>
<feature type="transmembrane region" description="Helical" evidence="8">
    <location>
        <begin position="118"/>
        <end position="136"/>
    </location>
</feature>
<evidence type="ECO:0000256" key="5">
    <source>
        <dbReference type="ARBA" id="ARBA00022692"/>
    </source>
</evidence>
<keyword evidence="6 8" id="KW-1133">Transmembrane helix</keyword>
<evidence type="ECO:0000256" key="1">
    <source>
        <dbReference type="ARBA" id="ARBA00004141"/>
    </source>
</evidence>
<comment type="caution">
    <text evidence="9">The sequence shown here is derived from an EMBL/GenBank/DDBJ whole genome shotgun (WGS) entry which is preliminary data.</text>
</comment>
<keyword evidence="10" id="KW-1185">Reference proteome</keyword>
<dbReference type="Pfam" id="PF03845">
    <property type="entry name" value="Spore_permease"/>
    <property type="match status" value="1"/>
</dbReference>
<dbReference type="Proteomes" id="UP001580407">
    <property type="component" value="Unassembled WGS sequence"/>
</dbReference>
<protein>
    <submittedName>
        <fullName evidence="9">GerAB/ArcD/ProY family transporter</fullName>
    </submittedName>
</protein>
<dbReference type="EMBL" id="JBHILM010000014">
    <property type="protein sequence ID" value="MFB5682039.1"/>
    <property type="molecule type" value="Genomic_DNA"/>
</dbReference>
<evidence type="ECO:0000256" key="3">
    <source>
        <dbReference type="ARBA" id="ARBA00022448"/>
    </source>
</evidence>
<evidence type="ECO:0000256" key="7">
    <source>
        <dbReference type="ARBA" id="ARBA00023136"/>
    </source>
</evidence>
<feature type="transmembrane region" description="Helical" evidence="8">
    <location>
        <begin position="271"/>
        <end position="295"/>
    </location>
</feature>
<feature type="transmembrane region" description="Helical" evidence="8">
    <location>
        <begin position="192"/>
        <end position="209"/>
    </location>
</feature>
<organism evidence="9 10">
    <name type="scientific">Paenibacillus terreus</name>
    <dbReference type="NCBI Taxonomy" id="1387834"/>
    <lineage>
        <taxon>Bacteria</taxon>
        <taxon>Bacillati</taxon>
        <taxon>Bacillota</taxon>
        <taxon>Bacilli</taxon>
        <taxon>Bacillales</taxon>
        <taxon>Paenibacillaceae</taxon>
        <taxon>Paenibacillus</taxon>
    </lineage>
</organism>
<feature type="transmembrane region" description="Helical" evidence="8">
    <location>
        <begin position="216"/>
        <end position="239"/>
    </location>
</feature>
<dbReference type="RefSeq" id="WP_375525804.1">
    <property type="nucleotide sequence ID" value="NZ_JBHILM010000014.1"/>
</dbReference>
<accession>A0ABV5B9I5</accession>
<comment type="similarity">
    <text evidence="2">Belongs to the amino acid-polyamine-organocation (APC) superfamily. Spore germination protein (SGP) (TC 2.A.3.9) family.</text>
</comment>
<comment type="subcellular location">
    <subcellularLocation>
        <location evidence="1">Membrane</location>
        <topology evidence="1">Multi-pass membrane protein</topology>
    </subcellularLocation>
</comment>
<keyword evidence="3" id="KW-0813">Transport</keyword>
<feature type="transmembrane region" description="Helical" evidence="8">
    <location>
        <begin position="12"/>
        <end position="32"/>
    </location>
</feature>
<dbReference type="PANTHER" id="PTHR34975:SF2">
    <property type="entry name" value="SPORE GERMINATION PROTEIN A2"/>
    <property type="match status" value="1"/>
</dbReference>
<evidence type="ECO:0000256" key="2">
    <source>
        <dbReference type="ARBA" id="ARBA00007998"/>
    </source>
</evidence>
<evidence type="ECO:0000256" key="4">
    <source>
        <dbReference type="ARBA" id="ARBA00022544"/>
    </source>
</evidence>
<proteinExistence type="inferred from homology"/>
<feature type="transmembrane region" description="Helical" evidence="8">
    <location>
        <begin position="339"/>
        <end position="360"/>
    </location>
</feature>
<feature type="transmembrane region" description="Helical" evidence="8">
    <location>
        <begin position="143"/>
        <end position="163"/>
    </location>
</feature>
<keyword evidence="5 8" id="KW-0812">Transmembrane</keyword>
<dbReference type="NCBIfam" id="TIGR00912">
    <property type="entry name" value="2A0309"/>
    <property type="match status" value="1"/>
</dbReference>
<keyword evidence="4" id="KW-0309">Germination</keyword>
<dbReference type="PANTHER" id="PTHR34975">
    <property type="entry name" value="SPORE GERMINATION PROTEIN A2"/>
    <property type="match status" value="1"/>
</dbReference>
<keyword evidence="7 8" id="KW-0472">Membrane</keyword>
<evidence type="ECO:0000256" key="8">
    <source>
        <dbReference type="SAM" id="Phobius"/>
    </source>
</evidence>
<name>A0ABV5B9I5_9BACL</name>
<sequence>MKVNVTRISSGQMFALMVHFILGTSEFVSLGAEAERDAWISDLIGMAGGLLLFLLYYYPFTLFPRMTLIEYSRHLLGKGIGSVVGFLYSMYFLYIAAVNLRDGVELTNINMLTSTPKTVIALLLILCMIYVASLGIEVLARVALIFWFALSVTILTMNFLLFISGSLEFDRLLPILSNGWQPILDSVLRETLMYPYGEMICIMMLMPFLKTPEKGFPVGIAAILTGGVLLIQAMALNIASLGPDIATRSVFPLVATMAKIQLSELFTRMDIFVLMPMIIVAFIKVTILFYAALLGLSGIFRIEFRKLVLPMGCILMVWSVLLAPSLMQHLEFGAKLILFVHPLFVVVIPLLLACCAFFHGRGGRIRNFHKTDPQSE</sequence>
<feature type="transmembrane region" description="Helical" evidence="8">
    <location>
        <begin position="79"/>
        <end position="98"/>
    </location>
</feature>
<evidence type="ECO:0000256" key="6">
    <source>
        <dbReference type="ARBA" id="ARBA00022989"/>
    </source>
</evidence>
<gene>
    <name evidence="9" type="ORF">ACE3NQ_14035</name>
</gene>
<reference evidence="9 10" key="1">
    <citation type="submission" date="2024-09" db="EMBL/GenBank/DDBJ databases">
        <authorList>
            <person name="Ruan L."/>
        </authorList>
    </citation>
    <scope>NUCLEOTIDE SEQUENCE [LARGE SCALE GENOMIC DNA]</scope>
    <source>
        <strain evidence="9 10">D33</strain>
    </source>
</reference>
<evidence type="ECO:0000313" key="10">
    <source>
        <dbReference type="Proteomes" id="UP001580407"/>
    </source>
</evidence>
<evidence type="ECO:0000313" key="9">
    <source>
        <dbReference type="EMBL" id="MFB5682039.1"/>
    </source>
</evidence>
<feature type="transmembrane region" description="Helical" evidence="8">
    <location>
        <begin position="307"/>
        <end position="327"/>
    </location>
</feature>